<dbReference type="SUPFAM" id="SSF49899">
    <property type="entry name" value="Concanavalin A-like lectins/glucanases"/>
    <property type="match status" value="1"/>
</dbReference>
<feature type="compositionally biased region" description="Polar residues" evidence="3">
    <location>
        <begin position="1149"/>
        <end position="1162"/>
    </location>
</feature>
<feature type="compositionally biased region" description="Polar residues" evidence="3">
    <location>
        <begin position="1343"/>
        <end position="1353"/>
    </location>
</feature>
<feature type="compositionally biased region" description="Basic and acidic residues" evidence="3">
    <location>
        <begin position="1138"/>
        <end position="1148"/>
    </location>
</feature>
<feature type="compositionally biased region" description="Polar residues" evidence="3">
    <location>
        <begin position="45"/>
        <end position="72"/>
    </location>
</feature>
<dbReference type="SMART" id="SM00449">
    <property type="entry name" value="SPRY"/>
    <property type="match status" value="1"/>
</dbReference>
<dbReference type="InterPro" id="IPR001870">
    <property type="entry name" value="B30.2/SPRY"/>
</dbReference>
<gene>
    <name evidence="6" type="primary">LOC100202074</name>
</gene>
<feature type="compositionally biased region" description="Polar residues" evidence="3">
    <location>
        <begin position="1"/>
        <end position="21"/>
    </location>
</feature>
<feature type="compositionally biased region" description="Basic and acidic residues" evidence="3">
    <location>
        <begin position="1166"/>
        <end position="1189"/>
    </location>
</feature>
<dbReference type="InterPro" id="IPR027417">
    <property type="entry name" value="P-loop_NTPase"/>
</dbReference>
<reference evidence="6" key="1">
    <citation type="submission" date="2025-08" db="UniProtKB">
        <authorList>
            <consortium name="RefSeq"/>
        </authorList>
    </citation>
    <scope>IDENTIFICATION</scope>
</reference>
<dbReference type="CDD" id="cd12884">
    <property type="entry name" value="SPRY_hnRNP"/>
    <property type="match status" value="1"/>
</dbReference>
<dbReference type="InterPro" id="IPR043136">
    <property type="entry name" value="B30.2/SPRY_sf"/>
</dbReference>
<dbReference type="Pfam" id="PF13671">
    <property type="entry name" value="AAA_33"/>
    <property type="match status" value="1"/>
</dbReference>
<evidence type="ECO:0000313" key="5">
    <source>
        <dbReference type="Proteomes" id="UP001652625"/>
    </source>
</evidence>
<feature type="compositionally biased region" description="Polar residues" evidence="3">
    <location>
        <begin position="1190"/>
        <end position="1216"/>
    </location>
</feature>
<feature type="compositionally biased region" description="Basic and acidic residues" evidence="3">
    <location>
        <begin position="625"/>
        <end position="701"/>
    </location>
</feature>
<sequence length="1394" mass="161282">MSQWRGSYSNDERSTFNQNQRGGSGFGIAPLMRPVSPATRGNFYGGTNSWSTPQAPRSQINNQNNARSQSVNRGAYRTPGRGEVIRMGPSKPPLPTKANELNTDDIKNIAAVPEIKKEDLVVKPNDMKKDPLALRNQEVDKKEEKKFEPMEDIKPIVETRKENPRITLDSYNSELHVQIEENGFVGSIMRGEGFEYMWGGVRASHGVIKGKVCFEVHLQEELKVNIADENDLYVARVGWSIDGSDYQLGEDKFSWGYGGTAKSSNECKFRDYGKRFGVGDTVTCYVDLDASPKAIFYMVNGEYLGVAFRFTNELTKSQALFPHIACKNMKFRVNFGAQPPKFPLTNGFVLIQHAAELISPPPGPTKPEEAEIIMMVGLPGSGKSYWCEKYASDHKEKKYYILGTNFIIDRMKVSNLGKKRNYHGRWEELIKRASAILNKLFDVAKTRPRNYILDQTNVYFTARRRKMESFRGYKRIAAVLINKPAVLSDRIEKQKKIEGKFIPDEAVLEMKKNFTLPEVGPSFDDVWYIEETMPMARELVENYRKEGDLKHGVKRSFPDKDDGRVIDDKKPRTAPGNLAPVAFGQHNKELPDNIHNRNSIGFQSDRLAPKPLLTEVERSQISPRSETRGRSTSLKRPERQLDVSHERINSRDRGRDIKDERNERDSFRRDDRREPLYRESAPKDDRRHVAPKDAWSDYTKGEGRELPVQVDKRDILPRDYRRDIVMRDDQGVNTQRLRDTSERNDKRDLFTRSDNESSFYRNDNQSSLYRGDRVNTFDIQRDRLSKERDISFNDQSKDLRDSRNDDYNGIAGAYRDVMRDSVLSNRERLRGSFPSQAAYESYLRENTPYSTNNEYQDNAFRERDHESHREYLGRETRDPYNRDMYSIQERDLSQRRQDYPVNQHGNVYDGPVHLKNDLKRRPEETINPLMSREEYRKLPNSAAYNQRVAEADVAANFREERYTDGRVADYRDVQRSSLFQDPKVYPKNQSNIQNYDYVGGSKSEDYSKQSQFSDIRYSDAAVASRKDPYTALNDQPLRKVQDSSLLDPERDQYFDQANSLQKYAGSRPYDKQDKDLGGKYSYQAYESKSKDDGLRAGLKPSSYYDQVGHNIHDPKLYPEMSRNDYLVSNVKGYSLNDEYDRNYSDNRGIRNNKSDSNLSDQPYSRDYPDVKAADIQRRVDSRWNERSGVQDDSSMQLKSRQAQVQDSLPSKYQSDVNTRESLYKRPPTERYETSSVSLSSYSVTHAREDIRDKQLRNENVRYSSDFDYHKDQQGQKQIHKPLNDASASQSYQTQMTTSTANYQPVKYVGTSLSSQNYREQNFMKPNESLNQSAYNQYIPQANSLSTSMPQKPNTEALPGSQSYEQQQQDYQKAYSQWYANYAQAFAQLAQQNVK</sequence>
<dbReference type="Gene3D" id="2.60.120.920">
    <property type="match status" value="1"/>
</dbReference>
<name>A0ABM4D6K8_HYDVU</name>
<organism evidence="5 6">
    <name type="scientific">Hydra vulgaris</name>
    <name type="common">Hydra</name>
    <name type="synonym">Hydra attenuata</name>
    <dbReference type="NCBI Taxonomy" id="6087"/>
    <lineage>
        <taxon>Eukaryota</taxon>
        <taxon>Metazoa</taxon>
        <taxon>Cnidaria</taxon>
        <taxon>Hydrozoa</taxon>
        <taxon>Hydroidolina</taxon>
        <taxon>Anthoathecata</taxon>
        <taxon>Aplanulata</taxon>
        <taxon>Hydridae</taxon>
        <taxon>Hydra</taxon>
    </lineage>
</organism>
<feature type="compositionally biased region" description="Basic and acidic residues" evidence="3">
    <location>
        <begin position="551"/>
        <end position="571"/>
    </location>
</feature>
<feature type="compositionally biased region" description="Polar residues" evidence="3">
    <location>
        <begin position="756"/>
        <end position="766"/>
    </location>
</feature>
<evidence type="ECO:0000256" key="2">
    <source>
        <dbReference type="ARBA" id="ARBA00023242"/>
    </source>
</evidence>
<evidence type="ECO:0000256" key="3">
    <source>
        <dbReference type="SAM" id="MobiDB-lite"/>
    </source>
</evidence>
<feature type="region of interest" description="Disordered" evidence="3">
    <location>
        <begin position="1"/>
        <end position="102"/>
    </location>
</feature>
<feature type="compositionally biased region" description="Basic and acidic residues" evidence="3">
    <location>
        <begin position="1217"/>
        <end position="1232"/>
    </location>
</feature>
<feature type="compositionally biased region" description="Basic and acidic residues" evidence="3">
    <location>
        <begin position="586"/>
        <end position="595"/>
    </location>
</feature>
<feature type="region of interest" description="Disordered" evidence="3">
    <location>
        <begin position="731"/>
        <end position="766"/>
    </location>
</feature>
<dbReference type="InterPro" id="IPR013320">
    <property type="entry name" value="ConA-like_dom_sf"/>
</dbReference>
<dbReference type="GeneID" id="100202074"/>
<dbReference type="PROSITE" id="PS50188">
    <property type="entry name" value="B302_SPRY"/>
    <property type="match status" value="1"/>
</dbReference>
<dbReference type="PANTHER" id="PTHR12381:SF56">
    <property type="entry name" value="B30.2_SPRY DOMAIN-CONTAINING PROTEIN-RELATED"/>
    <property type="match status" value="1"/>
</dbReference>
<dbReference type="PANTHER" id="PTHR12381">
    <property type="entry name" value="HETEROGENEOUS NUCLEAR RIBONUCLEOPROTEIN U FAMILY MEMBER"/>
    <property type="match status" value="1"/>
</dbReference>
<dbReference type="Pfam" id="PF00622">
    <property type="entry name" value="SPRY"/>
    <property type="match status" value="1"/>
</dbReference>
<dbReference type="Gene3D" id="3.40.50.300">
    <property type="entry name" value="P-loop containing nucleotide triphosphate hydrolases"/>
    <property type="match status" value="1"/>
</dbReference>
<dbReference type="InterPro" id="IPR035778">
    <property type="entry name" value="SPRY_hnRNP_U"/>
</dbReference>
<keyword evidence="2" id="KW-0539">Nucleus</keyword>
<evidence type="ECO:0000313" key="6">
    <source>
        <dbReference type="RefSeq" id="XP_065669944.1"/>
    </source>
</evidence>
<keyword evidence="5" id="KW-1185">Reference proteome</keyword>
<feature type="region of interest" description="Disordered" evidence="3">
    <location>
        <begin position="1138"/>
        <end position="1236"/>
    </location>
</feature>
<comment type="subcellular location">
    <subcellularLocation>
        <location evidence="1">Nucleus</location>
    </subcellularLocation>
</comment>
<proteinExistence type="predicted"/>
<feature type="domain" description="B30.2/SPRY" evidence="4">
    <location>
        <begin position="146"/>
        <end position="340"/>
    </location>
</feature>
<evidence type="ECO:0000256" key="1">
    <source>
        <dbReference type="ARBA" id="ARBA00004123"/>
    </source>
</evidence>
<evidence type="ECO:0000259" key="4">
    <source>
        <dbReference type="PROSITE" id="PS50188"/>
    </source>
</evidence>
<dbReference type="InterPro" id="IPR003877">
    <property type="entry name" value="SPRY_dom"/>
</dbReference>
<feature type="region of interest" description="Disordered" evidence="3">
    <location>
        <begin position="551"/>
        <end position="701"/>
    </location>
</feature>
<dbReference type="SUPFAM" id="SSF52540">
    <property type="entry name" value="P-loop containing nucleoside triphosphate hydrolases"/>
    <property type="match status" value="1"/>
</dbReference>
<dbReference type="Proteomes" id="UP001652625">
    <property type="component" value="Chromosome 12"/>
</dbReference>
<feature type="region of interest" description="Disordered" evidence="3">
    <location>
        <begin position="1343"/>
        <end position="1367"/>
    </location>
</feature>
<feature type="compositionally biased region" description="Basic and acidic residues" evidence="3">
    <location>
        <begin position="731"/>
        <end position="755"/>
    </location>
</feature>
<accession>A0ABM4D6K8</accession>
<protein>
    <submittedName>
        <fullName evidence="6">Uncharacterized protein LOC100202074</fullName>
    </submittedName>
</protein>
<dbReference type="RefSeq" id="XP_065669944.1">
    <property type="nucleotide sequence ID" value="XM_065813872.1"/>
</dbReference>
<feature type="region of interest" description="Disordered" evidence="3">
    <location>
        <begin position="1087"/>
        <end position="1110"/>
    </location>
</feature>